<reference evidence="4 5" key="1">
    <citation type="journal article" date="2001" name="Nature">
        <title>Genome sequence and gene compaction of the eukaryote parasite Encephalitozoon cuniculi.</title>
        <authorList>
            <person name="Katinka M.D."/>
            <person name="Duprat S."/>
            <person name="Cornillot E."/>
            <person name="Metenier G."/>
            <person name="Thomarat F."/>
            <person name="Prensier G."/>
            <person name="Barbe V."/>
            <person name="Peyretaillade E."/>
            <person name="Brottier P."/>
            <person name="Wincker P."/>
            <person name="Delbac F."/>
            <person name="El Alaoui H."/>
            <person name="Peyret P."/>
            <person name="Saurin W."/>
            <person name="Gouy M."/>
            <person name="Weissenbach J."/>
            <person name="Vivares C.P."/>
        </authorList>
    </citation>
    <scope>NUCLEOTIDE SEQUENCE [LARGE SCALE GENOMIC DNA]</scope>
    <source>
        <strain evidence="4 5">GB-M1</strain>
    </source>
</reference>
<dbReference type="PROSITE" id="PS51450">
    <property type="entry name" value="LRR"/>
    <property type="match status" value="1"/>
</dbReference>
<dbReference type="InterPro" id="IPR003591">
    <property type="entry name" value="Leu-rich_rpt_typical-subtyp"/>
</dbReference>
<proteinExistence type="predicted"/>
<keyword evidence="1" id="KW-0433">Leucine-rich repeat</keyword>
<dbReference type="SMR" id="Q8STN9"/>
<dbReference type="SUPFAM" id="SSF52075">
    <property type="entry name" value="Outer arm dynein light chain 1"/>
    <property type="match status" value="1"/>
</dbReference>
<keyword evidence="5" id="KW-1185">Reference proteome</keyword>
<dbReference type="InterPro" id="IPR050216">
    <property type="entry name" value="LRR_domain-containing"/>
</dbReference>
<dbReference type="PRINTS" id="PR00019">
    <property type="entry name" value="LEURICHRPT"/>
</dbReference>
<dbReference type="GeneID" id="860482"/>
<name>Q8STN9_ENCCU</name>
<dbReference type="STRING" id="284813.Q8STN9"/>
<dbReference type="InterPro" id="IPR001611">
    <property type="entry name" value="Leu-rich_rpt"/>
</dbReference>
<dbReference type="GO" id="GO:0005737">
    <property type="term" value="C:cytoplasm"/>
    <property type="evidence" value="ECO:0007669"/>
    <property type="project" value="TreeGrafter"/>
</dbReference>
<reference evidence="4 5" key="2">
    <citation type="journal article" date="2009" name="BMC Genomics">
        <title>Identification of transcriptional signals in Encephalitozoon cuniculi widespread among Microsporidia phylum: support for accurate structural genome annotation.</title>
        <authorList>
            <person name="Peyretaillade E."/>
            <person name="Goncalves O."/>
            <person name="Terrat S."/>
            <person name="Dugat-Bony E."/>
            <person name="Wincker P."/>
            <person name="Cornman R.S."/>
            <person name="Evans J.D."/>
            <person name="Delbac F."/>
            <person name="Peyret P."/>
        </authorList>
    </citation>
    <scope>NUCLEOTIDE SEQUENCE [LARGE SCALE GENOMIC DNA]</scope>
    <source>
        <strain evidence="4 5">GB-M1</strain>
    </source>
</reference>
<dbReference type="Gene3D" id="3.80.10.10">
    <property type="entry name" value="Ribonuclease Inhibitor"/>
    <property type="match status" value="1"/>
</dbReference>
<feature type="chain" id="PRO_5004313776" evidence="3">
    <location>
        <begin position="24"/>
        <end position="177"/>
    </location>
</feature>
<dbReference type="InParanoid" id="Q8STN9"/>
<gene>
    <name evidence="4" type="ordered locus">ECU09_1430</name>
</gene>
<evidence type="ECO:0000256" key="1">
    <source>
        <dbReference type="ARBA" id="ARBA00022614"/>
    </source>
</evidence>
<evidence type="ECO:0000256" key="2">
    <source>
        <dbReference type="ARBA" id="ARBA00022737"/>
    </source>
</evidence>
<protein>
    <submittedName>
        <fullName evidence="4">Uncharacterized protein</fullName>
    </submittedName>
</protein>
<dbReference type="EMBL" id="AL590451">
    <property type="protein sequence ID" value="CAD27115.1"/>
    <property type="molecule type" value="Genomic_DNA"/>
</dbReference>
<keyword evidence="2" id="KW-0677">Repeat</keyword>
<dbReference type="KEGG" id="ecu:ECU09_1430"/>
<dbReference type="HOGENOM" id="CLU_1517852_0_0_1"/>
<evidence type="ECO:0000256" key="3">
    <source>
        <dbReference type="SAM" id="SignalP"/>
    </source>
</evidence>
<accession>Q8STN9</accession>
<dbReference type="Pfam" id="PF13855">
    <property type="entry name" value="LRR_8"/>
    <property type="match status" value="1"/>
</dbReference>
<evidence type="ECO:0000313" key="4">
    <source>
        <dbReference type="EMBL" id="CAD27115.1"/>
    </source>
</evidence>
<evidence type="ECO:0000313" key="5">
    <source>
        <dbReference type="Proteomes" id="UP000000819"/>
    </source>
</evidence>
<sequence length="177" mass="19937">MNITGLGVSFLSLFSIYTLETGASCPSNVLEAASIIEKVEKHEVCDLHNMDLEEVSLEIMEALKCNKEVKKLNLSNNKLKTLPAEFGTLSELVELDLSCNEMESIPQEIGNLKSLEVLDLSNNKLRSFPWKLLKLGKTGALKNLDLRSNPFYRIFHTALARFFLKLFYGDFVKTGYV</sequence>
<dbReference type="PANTHER" id="PTHR48051">
    <property type="match status" value="1"/>
</dbReference>
<dbReference type="PANTHER" id="PTHR48051:SF1">
    <property type="entry name" value="RAS SUPPRESSOR PROTEIN 1"/>
    <property type="match status" value="1"/>
</dbReference>
<dbReference type="Pfam" id="PF00560">
    <property type="entry name" value="LRR_1"/>
    <property type="match status" value="1"/>
</dbReference>
<dbReference type="Proteomes" id="UP000000819">
    <property type="component" value="Chromosome IX"/>
</dbReference>
<keyword evidence="3" id="KW-0732">Signal</keyword>
<dbReference type="VEuPathDB" id="MicrosporidiaDB:ECU09_1430"/>
<dbReference type="AlphaFoldDB" id="Q8STN9"/>
<organism evidence="4 5">
    <name type="scientific">Encephalitozoon cuniculi (strain GB-M1)</name>
    <name type="common">Microsporidian parasite</name>
    <dbReference type="NCBI Taxonomy" id="284813"/>
    <lineage>
        <taxon>Eukaryota</taxon>
        <taxon>Fungi</taxon>
        <taxon>Fungi incertae sedis</taxon>
        <taxon>Microsporidia</taxon>
        <taxon>Unikaryonidae</taxon>
        <taxon>Encephalitozoon</taxon>
    </lineage>
</organism>
<feature type="signal peptide" evidence="3">
    <location>
        <begin position="1"/>
        <end position="23"/>
    </location>
</feature>
<dbReference type="InterPro" id="IPR032675">
    <property type="entry name" value="LRR_dom_sf"/>
</dbReference>
<dbReference type="OrthoDB" id="2191907at2759"/>
<dbReference type="RefSeq" id="NP_001402396.1">
    <property type="nucleotide sequence ID" value="NM_001415456.1"/>
</dbReference>
<dbReference type="SMART" id="SM00369">
    <property type="entry name" value="LRR_TYP"/>
    <property type="match status" value="3"/>
</dbReference>